<dbReference type="EMBL" id="CH991566">
    <property type="protein sequence ID" value="EDQ86368.1"/>
    <property type="molecule type" value="Genomic_DNA"/>
</dbReference>
<dbReference type="InParanoid" id="A9V7V0"/>
<organism evidence="2 3">
    <name type="scientific">Monosiga brevicollis</name>
    <name type="common">Choanoflagellate</name>
    <dbReference type="NCBI Taxonomy" id="81824"/>
    <lineage>
        <taxon>Eukaryota</taxon>
        <taxon>Choanoflagellata</taxon>
        <taxon>Craspedida</taxon>
        <taxon>Salpingoecidae</taxon>
        <taxon>Monosiga</taxon>
    </lineage>
</organism>
<feature type="compositionally biased region" description="Basic and acidic residues" evidence="1">
    <location>
        <begin position="378"/>
        <end position="387"/>
    </location>
</feature>
<dbReference type="Proteomes" id="UP000001357">
    <property type="component" value="Unassembled WGS sequence"/>
</dbReference>
<dbReference type="AlphaFoldDB" id="A9V7V0"/>
<dbReference type="GeneID" id="5894027"/>
<dbReference type="KEGG" id="mbr:MONBRDRAFT_10984"/>
<gene>
    <name evidence="2" type="ORF">MONBRDRAFT_10984</name>
</gene>
<evidence type="ECO:0000313" key="3">
    <source>
        <dbReference type="Proteomes" id="UP000001357"/>
    </source>
</evidence>
<protein>
    <submittedName>
        <fullName evidence="2">Uncharacterized protein</fullName>
    </submittedName>
</protein>
<name>A9V7V0_MONBE</name>
<evidence type="ECO:0000313" key="2">
    <source>
        <dbReference type="EMBL" id="EDQ86368.1"/>
    </source>
</evidence>
<feature type="compositionally biased region" description="Basic and acidic residues" evidence="1">
    <location>
        <begin position="439"/>
        <end position="448"/>
    </location>
</feature>
<keyword evidence="3" id="KW-1185">Reference proteome</keyword>
<evidence type="ECO:0000256" key="1">
    <source>
        <dbReference type="SAM" id="MobiDB-lite"/>
    </source>
</evidence>
<reference evidence="2 3" key="1">
    <citation type="journal article" date="2008" name="Nature">
        <title>The genome of the choanoflagellate Monosiga brevicollis and the origin of metazoans.</title>
        <authorList>
            <consortium name="JGI Sequencing"/>
            <person name="King N."/>
            <person name="Westbrook M.J."/>
            <person name="Young S.L."/>
            <person name="Kuo A."/>
            <person name="Abedin M."/>
            <person name="Chapman J."/>
            <person name="Fairclough S."/>
            <person name="Hellsten U."/>
            <person name="Isogai Y."/>
            <person name="Letunic I."/>
            <person name="Marr M."/>
            <person name="Pincus D."/>
            <person name="Putnam N."/>
            <person name="Rokas A."/>
            <person name="Wright K.J."/>
            <person name="Zuzow R."/>
            <person name="Dirks W."/>
            <person name="Good M."/>
            <person name="Goodstein D."/>
            <person name="Lemons D."/>
            <person name="Li W."/>
            <person name="Lyons J.B."/>
            <person name="Morris A."/>
            <person name="Nichols S."/>
            <person name="Richter D.J."/>
            <person name="Salamov A."/>
            <person name="Bork P."/>
            <person name="Lim W.A."/>
            <person name="Manning G."/>
            <person name="Miller W.T."/>
            <person name="McGinnis W."/>
            <person name="Shapiro H."/>
            <person name="Tjian R."/>
            <person name="Grigoriev I.V."/>
            <person name="Rokhsar D."/>
        </authorList>
    </citation>
    <scope>NUCLEOTIDE SEQUENCE [LARGE SCALE GENOMIC DNA]</scope>
    <source>
        <strain evidence="3">MX1 / ATCC 50154</strain>
    </source>
</reference>
<feature type="region of interest" description="Disordered" evidence="1">
    <location>
        <begin position="335"/>
        <end position="448"/>
    </location>
</feature>
<accession>A9V7V0</accession>
<feature type="compositionally biased region" description="Gly residues" evidence="1">
    <location>
        <begin position="398"/>
        <end position="434"/>
    </location>
</feature>
<dbReference type="RefSeq" id="XP_001748758.1">
    <property type="nucleotide sequence ID" value="XM_001748706.1"/>
</dbReference>
<sequence length="448" mass="49732">MDGAQTTKMLWLDFIEEFHRLKALLGGTMRIDSGNDLEPIWNVFKIDTCGTEVQELLRLCKAENTIMTNKFLLINVAFHTAIPDHLLVQFVKDLASLNICCYPDATKPEDGDFKKFRFQLLDTAMQSELFLGPHSKWCSLPSPSMAVSHYVGVYLMRRSANGQSHEVLTCLLNGQATPKMAFLGGSINFAKDKSIAAGAKREVYEETYGQVNLDLVSLEAAHAALQSGRPKEVLQVAQDTGMQAWRARAARSVQVTIFFIAQQFTDQVVATINSHAQNAIKDWERYGEKTAHQRGYSYPETKEFEFVKITDNSWPRRLRSAEKCTFEASKSDRETFLHNALPIPPQAGRGTARTQSRKHGGRADRQQGGYFEGYGQPYHDDRSDRRQGGQRQGSGQPRYGGRGGHGGHGGRGGRGGHGGRGGRGGPRNGSGRGRFNGSQHDRQGRQGR</sequence>
<proteinExistence type="predicted"/>